<name>A0A9Q3ZGY9_9GAMM</name>
<protein>
    <submittedName>
        <fullName evidence="17">TonB-dependent receptor</fullName>
    </submittedName>
</protein>
<evidence type="ECO:0000256" key="10">
    <source>
        <dbReference type="ARBA" id="ARBA00023136"/>
    </source>
</evidence>
<dbReference type="GO" id="GO:0009279">
    <property type="term" value="C:cell outer membrane"/>
    <property type="evidence" value="ECO:0007669"/>
    <property type="project" value="UniProtKB-SubCell"/>
</dbReference>
<evidence type="ECO:0000256" key="5">
    <source>
        <dbReference type="ARBA" id="ARBA00022692"/>
    </source>
</evidence>
<evidence type="ECO:0000256" key="12">
    <source>
        <dbReference type="PROSITE-ProRule" id="PRU01360"/>
    </source>
</evidence>
<comment type="subcellular location">
    <subcellularLocation>
        <location evidence="1 12">Cell outer membrane</location>
        <topology evidence="1 12">Multi-pass membrane protein</topology>
    </subcellularLocation>
</comment>
<evidence type="ECO:0000256" key="7">
    <source>
        <dbReference type="ARBA" id="ARBA00023004"/>
    </source>
</evidence>
<keyword evidence="3 12" id="KW-1134">Transmembrane beta strand</keyword>
<keyword evidence="10 12" id="KW-0472">Membrane</keyword>
<dbReference type="InterPro" id="IPR039426">
    <property type="entry name" value="TonB-dep_rcpt-like"/>
</dbReference>
<sequence length="676" mass="75552">MRYPVLLSPVLLLPCLGQGAQPIPLETVTVTAPRQSQALLDTPAAVTVVDSQAHGEGRPNLQLDETLNRVPGLFFQNRYNFAQNLRISSRGFGARAPFGVRGLHLRVDGLPYTLPDGQSQVDAIDLDRLRQVEVLRGPASSLYGNAAGGVLLLNSDDGGSQPPGAHLRVAGGSDDYRKLGATLYQRDENNDYALGVSALSFDGQRQQSRVEKYQLNGKWRHALANGGRITTLLEVLDIPTAEDPGGLTRAQAHQDRDQASRFSNLLDAGQVVRQQRLGWVWDQPTEHGAWQGYLHYTHRDFEQQLPFPGSSELGYERQFYGTGLRHAGQAGKLNYVVGAEVNRQEDDRDRYQVSASGARQGRTADEQQNATAAGLFAQATLPLNEYWSWTLGGRLDRLQLSIDDRFLADGDDDGHRRFTERSYSTGLNWRLHPRHQLFANIGSAFESPTFTEFANPDGGGFNPDLEPQKAVNGEIGARGDLSGTVQYELTLFTVRTRDEIVPFEQDGRTFYENAGRTRRDGVELGLSWYPDDWNRISAAWTYGNYRFRRFQENGESLRDHRLPGLPEHQLYLEWQRDYRGGTFTSLETLMISSVYAENGNDTRVGGYALVNGRVGHRWRLAGGHQLTTYLAAHNLLDRDYYANIRINANSDRPLASRGYFEPGPGRTWVAGMEIRL</sequence>
<dbReference type="GO" id="GO:0015344">
    <property type="term" value="F:siderophore uptake transmembrane transporter activity"/>
    <property type="evidence" value="ECO:0007669"/>
    <property type="project" value="TreeGrafter"/>
</dbReference>
<keyword evidence="4" id="KW-0410">Iron transport</keyword>
<evidence type="ECO:0000259" key="15">
    <source>
        <dbReference type="Pfam" id="PF00593"/>
    </source>
</evidence>
<feature type="domain" description="TonB-dependent receptor plug" evidence="16">
    <location>
        <begin position="40"/>
        <end position="150"/>
    </location>
</feature>
<dbReference type="PANTHER" id="PTHR32552:SF68">
    <property type="entry name" value="FERRICHROME OUTER MEMBRANE TRANSPORTER_PHAGE RECEPTOR"/>
    <property type="match status" value="1"/>
</dbReference>
<evidence type="ECO:0000256" key="6">
    <source>
        <dbReference type="ARBA" id="ARBA00022729"/>
    </source>
</evidence>
<evidence type="ECO:0000256" key="9">
    <source>
        <dbReference type="ARBA" id="ARBA00023077"/>
    </source>
</evidence>
<evidence type="ECO:0000259" key="16">
    <source>
        <dbReference type="Pfam" id="PF07715"/>
    </source>
</evidence>
<dbReference type="Gene3D" id="2.40.170.20">
    <property type="entry name" value="TonB-dependent receptor, beta-barrel domain"/>
    <property type="match status" value="1"/>
</dbReference>
<evidence type="ECO:0000313" key="17">
    <source>
        <dbReference type="EMBL" id="MCE7507992.1"/>
    </source>
</evidence>
<dbReference type="AlphaFoldDB" id="A0A9Q3ZGY9"/>
<evidence type="ECO:0000256" key="2">
    <source>
        <dbReference type="ARBA" id="ARBA00022448"/>
    </source>
</evidence>
<evidence type="ECO:0000256" key="3">
    <source>
        <dbReference type="ARBA" id="ARBA00022452"/>
    </source>
</evidence>
<keyword evidence="6" id="KW-0732">Signal</keyword>
<dbReference type="SUPFAM" id="SSF56935">
    <property type="entry name" value="Porins"/>
    <property type="match status" value="1"/>
</dbReference>
<dbReference type="KEGG" id="axe:P40_20795"/>
<dbReference type="InterPro" id="IPR000531">
    <property type="entry name" value="Beta-barrel_TonB"/>
</dbReference>
<proteinExistence type="inferred from homology"/>
<dbReference type="InterPro" id="IPR036942">
    <property type="entry name" value="Beta-barrel_TonB_sf"/>
</dbReference>
<keyword evidence="17" id="KW-0675">Receptor</keyword>
<keyword evidence="5 12" id="KW-0812">Transmembrane</keyword>
<evidence type="ECO:0000256" key="13">
    <source>
        <dbReference type="RuleBase" id="RU003357"/>
    </source>
</evidence>
<evidence type="ECO:0000313" key="18">
    <source>
        <dbReference type="Proteomes" id="UP001107961"/>
    </source>
</evidence>
<dbReference type="PANTHER" id="PTHR32552">
    <property type="entry name" value="FERRICHROME IRON RECEPTOR-RELATED"/>
    <property type="match status" value="1"/>
</dbReference>
<dbReference type="InterPro" id="IPR037066">
    <property type="entry name" value="Plug_dom_sf"/>
</dbReference>
<dbReference type="GeneID" id="94688757"/>
<keyword evidence="8" id="KW-0406">Ion transport</keyword>
<keyword evidence="7" id="KW-0408">Iron</keyword>
<feature type="region of interest" description="Disordered" evidence="14">
    <location>
        <begin position="346"/>
        <end position="365"/>
    </location>
</feature>
<dbReference type="EMBL" id="JAJVKT010000005">
    <property type="protein sequence ID" value="MCE7507992.1"/>
    <property type="molecule type" value="Genomic_DNA"/>
</dbReference>
<comment type="caution">
    <text evidence="17">The sequence shown here is derived from an EMBL/GenBank/DDBJ whole genome shotgun (WGS) entry which is preliminary data.</text>
</comment>
<organism evidence="17 18">
    <name type="scientific">Alloalcanivorax xenomutans</name>
    <dbReference type="NCBI Taxonomy" id="1094342"/>
    <lineage>
        <taxon>Bacteria</taxon>
        <taxon>Pseudomonadati</taxon>
        <taxon>Pseudomonadota</taxon>
        <taxon>Gammaproteobacteria</taxon>
        <taxon>Oceanospirillales</taxon>
        <taxon>Alcanivoracaceae</taxon>
        <taxon>Alloalcanivorax</taxon>
    </lineage>
</organism>
<keyword evidence="18" id="KW-1185">Reference proteome</keyword>
<feature type="domain" description="TonB-dependent receptor-like beta-barrel" evidence="15">
    <location>
        <begin position="241"/>
        <end position="635"/>
    </location>
</feature>
<dbReference type="InterPro" id="IPR012910">
    <property type="entry name" value="Plug_dom"/>
</dbReference>
<evidence type="ECO:0000256" key="11">
    <source>
        <dbReference type="ARBA" id="ARBA00023237"/>
    </source>
</evidence>
<dbReference type="RefSeq" id="WP_022994689.1">
    <property type="nucleotide sequence ID" value="NZ_CP012331.1"/>
</dbReference>
<evidence type="ECO:0000256" key="4">
    <source>
        <dbReference type="ARBA" id="ARBA00022496"/>
    </source>
</evidence>
<dbReference type="PROSITE" id="PS52016">
    <property type="entry name" value="TONB_DEPENDENT_REC_3"/>
    <property type="match status" value="1"/>
</dbReference>
<keyword evidence="11 12" id="KW-0998">Cell outer membrane</keyword>
<keyword evidence="9 13" id="KW-0798">TonB box</keyword>
<reference evidence="17" key="1">
    <citation type="submission" date="2022-01" db="EMBL/GenBank/DDBJ databases">
        <authorList>
            <person name="Karlyshev A.V."/>
            <person name="Jaspars M."/>
        </authorList>
    </citation>
    <scope>NUCLEOTIDE SEQUENCE</scope>
    <source>
        <strain evidence="17">AGSA3-2</strain>
    </source>
</reference>
<accession>A0A9Q3ZGY9</accession>
<evidence type="ECO:0000256" key="14">
    <source>
        <dbReference type="SAM" id="MobiDB-lite"/>
    </source>
</evidence>
<dbReference type="Pfam" id="PF07715">
    <property type="entry name" value="Plug"/>
    <property type="match status" value="1"/>
</dbReference>
<gene>
    <name evidence="17" type="ORF">LZG35_05040</name>
</gene>
<comment type="similarity">
    <text evidence="12 13">Belongs to the TonB-dependent receptor family.</text>
</comment>
<evidence type="ECO:0000256" key="1">
    <source>
        <dbReference type="ARBA" id="ARBA00004571"/>
    </source>
</evidence>
<dbReference type="Proteomes" id="UP001107961">
    <property type="component" value="Unassembled WGS sequence"/>
</dbReference>
<evidence type="ECO:0000256" key="8">
    <source>
        <dbReference type="ARBA" id="ARBA00023065"/>
    </source>
</evidence>
<dbReference type="Pfam" id="PF00593">
    <property type="entry name" value="TonB_dep_Rec_b-barrel"/>
    <property type="match status" value="1"/>
</dbReference>
<keyword evidence="2 12" id="KW-0813">Transport</keyword>
<dbReference type="Gene3D" id="2.170.130.10">
    <property type="entry name" value="TonB-dependent receptor, plug domain"/>
    <property type="match status" value="1"/>
</dbReference>